<keyword evidence="1" id="KW-0472">Membrane</keyword>
<dbReference type="AlphaFoldDB" id="A0A511VZN7"/>
<keyword evidence="1" id="KW-0812">Transmembrane</keyword>
<reference evidence="2 3" key="1">
    <citation type="submission" date="2019-07" db="EMBL/GenBank/DDBJ databases">
        <title>Whole genome shotgun sequence of Alkalibacillus haloalkaliphilus NBRC 103110.</title>
        <authorList>
            <person name="Hosoyama A."/>
            <person name="Uohara A."/>
            <person name="Ohji S."/>
            <person name="Ichikawa N."/>
        </authorList>
    </citation>
    <scope>NUCLEOTIDE SEQUENCE [LARGE SCALE GENOMIC DNA]</scope>
    <source>
        <strain evidence="2 3">NBRC 103110</strain>
    </source>
</reference>
<evidence type="ECO:0000256" key="1">
    <source>
        <dbReference type="SAM" id="Phobius"/>
    </source>
</evidence>
<name>A0A511VZN7_9BACI</name>
<dbReference type="RefSeq" id="WP_146813202.1">
    <property type="nucleotide sequence ID" value="NZ_BJYA01000001.1"/>
</dbReference>
<dbReference type="OrthoDB" id="2973929at2"/>
<keyword evidence="1" id="KW-1133">Transmembrane helix</keyword>
<comment type="caution">
    <text evidence="2">The sequence shown here is derived from an EMBL/GenBank/DDBJ whole genome shotgun (WGS) entry which is preliminary data.</text>
</comment>
<organism evidence="2 3">
    <name type="scientific">Alkalibacillus haloalkaliphilus</name>
    <dbReference type="NCBI Taxonomy" id="94136"/>
    <lineage>
        <taxon>Bacteria</taxon>
        <taxon>Bacillati</taxon>
        <taxon>Bacillota</taxon>
        <taxon>Bacilli</taxon>
        <taxon>Bacillales</taxon>
        <taxon>Bacillaceae</taxon>
        <taxon>Alkalibacillus</taxon>
    </lineage>
</organism>
<accession>A0A511VZN7</accession>
<keyword evidence="3" id="KW-1185">Reference proteome</keyword>
<gene>
    <name evidence="2" type="ORF">AHA02nite_00320</name>
</gene>
<sequence length="167" mass="19041">MGKVLLNLGVVVFFSLLTVALLLIVNDERNDIREGQPVSFELSGESEFWSLSNYKLAIEPMQLIAGDGVLSFKGHYSETDYFYYTVMVNVNGEQQTISTSSVHMKDGNKIEIDEFEMGETQLGGYFYNVDGEPVTENDIWQIYVILEWHDPNGEMVYDQILLYQSNV</sequence>
<protein>
    <submittedName>
        <fullName evidence="2">Uncharacterized protein</fullName>
    </submittedName>
</protein>
<evidence type="ECO:0000313" key="3">
    <source>
        <dbReference type="Proteomes" id="UP000321440"/>
    </source>
</evidence>
<dbReference type="EMBL" id="BJYA01000001">
    <property type="protein sequence ID" value="GEN44256.1"/>
    <property type="molecule type" value="Genomic_DNA"/>
</dbReference>
<dbReference type="Proteomes" id="UP000321440">
    <property type="component" value="Unassembled WGS sequence"/>
</dbReference>
<evidence type="ECO:0000313" key="2">
    <source>
        <dbReference type="EMBL" id="GEN44256.1"/>
    </source>
</evidence>
<proteinExistence type="predicted"/>
<feature type="transmembrane region" description="Helical" evidence="1">
    <location>
        <begin position="6"/>
        <end position="25"/>
    </location>
</feature>